<feature type="chain" id="PRO_5013175422" evidence="1">
    <location>
        <begin position="16"/>
        <end position="100"/>
    </location>
</feature>
<evidence type="ECO:0000256" key="1">
    <source>
        <dbReference type="SAM" id="SignalP"/>
    </source>
</evidence>
<dbReference type="Proteomes" id="UP000011518">
    <property type="component" value="Unassembled WGS sequence"/>
</dbReference>
<keyword evidence="1" id="KW-0732">Signal</keyword>
<proteinExistence type="predicted"/>
<gene>
    <name evidence="2" type="ORF">TREES_T100007714</name>
</gene>
<evidence type="ECO:0000313" key="3">
    <source>
        <dbReference type="Proteomes" id="UP000011518"/>
    </source>
</evidence>
<reference evidence="3" key="2">
    <citation type="journal article" date="2013" name="Nat. Commun.">
        <title>Genome of the Chinese tree shrew.</title>
        <authorList>
            <person name="Fan Y."/>
            <person name="Huang Z.Y."/>
            <person name="Cao C.C."/>
            <person name="Chen C.S."/>
            <person name="Chen Y.X."/>
            <person name="Fan D.D."/>
            <person name="He J."/>
            <person name="Hou H.L."/>
            <person name="Hu L."/>
            <person name="Hu X.T."/>
            <person name="Jiang X.T."/>
            <person name="Lai R."/>
            <person name="Lang Y.S."/>
            <person name="Liang B."/>
            <person name="Liao S.G."/>
            <person name="Mu D."/>
            <person name="Ma Y.Y."/>
            <person name="Niu Y.Y."/>
            <person name="Sun X.Q."/>
            <person name="Xia J.Q."/>
            <person name="Xiao J."/>
            <person name="Xiong Z.Q."/>
            <person name="Xu L."/>
            <person name="Yang L."/>
            <person name="Zhang Y."/>
            <person name="Zhao W."/>
            <person name="Zhao X.D."/>
            <person name="Zheng Y.T."/>
            <person name="Zhou J.M."/>
            <person name="Zhu Y.B."/>
            <person name="Zhang G.J."/>
            <person name="Wang J."/>
            <person name="Yao Y.G."/>
        </authorList>
    </citation>
    <scope>NUCLEOTIDE SEQUENCE [LARGE SCALE GENOMIC DNA]</scope>
</reference>
<dbReference type="AlphaFoldDB" id="L9KME3"/>
<keyword evidence="3" id="KW-1185">Reference proteome</keyword>
<dbReference type="InParanoid" id="L9KME3"/>
<feature type="signal peptide" evidence="1">
    <location>
        <begin position="1"/>
        <end position="15"/>
    </location>
</feature>
<reference evidence="3" key="1">
    <citation type="submission" date="2012-07" db="EMBL/GenBank/DDBJ databases">
        <title>Genome of the Chinese tree shrew, a rising model animal genetically related to primates.</title>
        <authorList>
            <person name="Zhang G."/>
            <person name="Fan Y."/>
            <person name="Yao Y."/>
            <person name="Huang Z."/>
        </authorList>
    </citation>
    <scope>NUCLEOTIDE SEQUENCE [LARGE SCALE GENOMIC DNA]</scope>
</reference>
<protein>
    <submittedName>
        <fullName evidence="2">Uncharacterized protein</fullName>
    </submittedName>
</protein>
<name>L9KME3_TUPCH</name>
<organism evidence="2 3">
    <name type="scientific">Tupaia chinensis</name>
    <name type="common">Chinese tree shrew</name>
    <name type="synonym">Tupaia belangeri chinensis</name>
    <dbReference type="NCBI Taxonomy" id="246437"/>
    <lineage>
        <taxon>Eukaryota</taxon>
        <taxon>Metazoa</taxon>
        <taxon>Chordata</taxon>
        <taxon>Craniata</taxon>
        <taxon>Vertebrata</taxon>
        <taxon>Euteleostomi</taxon>
        <taxon>Mammalia</taxon>
        <taxon>Eutheria</taxon>
        <taxon>Euarchontoglires</taxon>
        <taxon>Scandentia</taxon>
        <taxon>Tupaiidae</taxon>
        <taxon>Tupaia</taxon>
    </lineage>
</organism>
<evidence type="ECO:0000313" key="2">
    <source>
        <dbReference type="EMBL" id="ELW63926.1"/>
    </source>
</evidence>
<dbReference type="EMBL" id="KB320758">
    <property type="protein sequence ID" value="ELW63926.1"/>
    <property type="molecule type" value="Genomic_DNA"/>
</dbReference>
<sequence>MQLLLSLLATSAGLAQPWRGVSVACSGTAECSEVLVQALAPLGRPTTLGPNAQLVMEMPCFTMSSYITNGNPLYIRKRDIAAHWSKYSQVLKLWDYFEKL</sequence>
<accession>L9KME3</accession>